<dbReference type="AlphaFoldDB" id="A0A329Y9L1"/>
<dbReference type="InterPro" id="IPR050129">
    <property type="entry name" value="Zn_alcohol_dh"/>
</dbReference>
<evidence type="ECO:0000313" key="3">
    <source>
        <dbReference type="EMBL" id="RAX38614.1"/>
    </source>
</evidence>
<name>A0A329Y9L1_RHITR</name>
<evidence type="ECO:0000313" key="4">
    <source>
        <dbReference type="Proteomes" id="UP000251205"/>
    </source>
</evidence>
<comment type="caution">
    <text evidence="3">The sequence shown here is derived from an EMBL/GenBank/DDBJ whole genome shotgun (WGS) entry which is preliminary data.</text>
</comment>
<dbReference type="EMBL" id="QMKK01000054">
    <property type="protein sequence ID" value="RAX38614.1"/>
    <property type="molecule type" value="Genomic_DNA"/>
</dbReference>
<evidence type="ECO:0000256" key="1">
    <source>
        <dbReference type="ARBA" id="ARBA00023002"/>
    </source>
</evidence>
<dbReference type="CDD" id="cd08261">
    <property type="entry name" value="Zn_ADH7"/>
    <property type="match status" value="1"/>
</dbReference>
<accession>A0A329Y9L1</accession>
<dbReference type="RefSeq" id="WP_112345104.1">
    <property type="nucleotide sequence ID" value="NZ_QMKK01000054.1"/>
</dbReference>
<evidence type="ECO:0000259" key="2">
    <source>
        <dbReference type="SMART" id="SM00829"/>
    </source>
</evidence>
<dbReference type="InterPro" id="IPR013154">
    <property type="entry name" value="ADH-like_N"/>
</dbReference>
<sequence>MKTLICNEPGRLTLIERDVPTPDEGEVLVRIRRVGICGTDFHIYQGKHPFLEYPRVMGHELSGTVEDANGSSRLKKGENVYIVPYLACGKCIACRRGVTNACQNIAVLGVHRDGGMTEFLCVPERNVISAGKASLEEAAMIEFLAIGAHGVKRGGITAADRVLVVGSGPIGMSAIIFAKARGADVTVMDVREDRLDFTTAALGADRTLIANDEAEAHAKRLTDGDFFDVVIDATGNTKAMQRGFGFVAHGGRYVLVSVVRDDITFSDPEFHKRETTLFASRNAQPDDFAEVVKQMENGRVPTKALNTHRGSLDDAPTLFNEWLRPEMGVIKAIIEV</sequence>
<proteinExistence type="predicted"/>
<dbReference type="Proteomes" id="UP000251205">
    <property type="component" value="Unassembled WGS sequence"/>
</dbReference>
<dbReference type="Gene3D" id="3.40.50.720">
    <property type="entry name" value="NAD(P)-binding Rossmann-like Domain"/>
    <property type="match status" value="1"/>
</dbReference>
<dbReference type="InterPro" id="IPR020843">
    <property type="entry name" value="ER"/>
</dbReference>
<dbReference type="OrthoDB" id="9809185at2"/>
<gene>
    <name evidence="3" type="ORF">DQ393_28945</name>
</gene>
<keyword evidence="1" id="KW-0560">Oxidoreductase</keyword>
<reference evidence="3 4" key="1">
    <citation type="submission" date="2018-06" db="EMBL/GenBank/DDBJ databases">
        <title>Whole Genome Sequence of an efficient microsymbiont, Rhizobium tropici.</title>
        <authorList>
            <person name="Srinivasan R."/>
            <person name="Singh H.V."/>
            <person name="Srivastava R."/>
            <person name="Kumari B."/>
            <person name="Radhakrishna A."/>
        </authorList>
    </citation>
    <scope>NUCLEOTIDE SEQUENCE [LARGE SCALE GENOMIC DNA]</scope>
    <source>
        <strain evidence="3 4">IGFRI Rhizo-19</strain>
    </source>
</reference>
<dbReference type="PANTHER" id="PTHR43401:SF3">
    <property type="entry name" value="L-GALACTONATE-5-DEHYDROGENASE"/>
    <property type="match status" value="1"/>
</dbReference>
<feature type="domain" description="Enoyl reductase (ER)" evidence="2">
    <location>
        <begin position="10"/>
        <end position="334"/>
    </location>
</feature>
<dbReference type="GO" id="GO:0016491">
    <property type="term" value="F:oxidoreductase activity"/>
    <property type="evidence" value="ECO:0007669"/>
    <property type="project" value="UniProtKB-KW"/>
</dbReference>
<dbReference type="InterPro" id="IPR036291">
    <property type="entry name" value="NAD(P)-bd_dom_sf"/>
</dbReference>
<protein>
    <submittedName>
        <fullName evidence="3">Dehydrogenase</fullName>
    </submittedName>
</protein>
<dbReference type="Pfam" id="PF00107">
    <property type="entry name" value="ADH_zinc_N"/>
    <property type="match status" value="1"/>
</dbReference>
<dbReference type="Pfam" id="PF08240">
    <property type="entry name" value="ADH_N"/>
    <property type="match status" value="1"/>
</dbReference>
<dbReference type="SMART" id="SM00829">
    <property type="entry name" value="PKS_ER"/>
    <property type="match status" value="1"/>
</dbReference>
<dbReference type="InterPro" id="IPR011032">
    <property type="entry name" value="GroES-like_sf"/>
</dbReference>
<dbReference type="SUPFAM" id="SSF50129">
    <property type="entry name" value="GroES-like"/>
    <property type="match status" value="1"/>
</dbReference>
<organism evidence="3 4">
    <name type="scientific">Rhizobium tropici</name>
    <dbReference type="NCBI Taxonomy" id="398"/>
    <lineage>
        <taxon>Bacteria</taxon>
        <taxon>Pseudomonadati</taxon>
        <taxon>Pseudomonadota</taxon>
        <taxon>Alphaproteobacteria</taxon>
        <taxon>Hyphomicrobiales</taxon>
        <taxon>Rhizobiaceae</taxon>
        <taxon>Rhizobium/Agrobacterium group</taxon>
        <taxon>Rhizobium</taxon>
    </lineage>
</organism>
<dbReference type="InterPro" id="IPR013149">
    <property type="entry name" value="ADH-like_C"/>
</dbReference>
<dbReference type="Gene3D" id="3.90.180.10">
    <property type="entry name" value="Medium-chain alcohol dehydrogenases, catalytic domain"/>
    <property type="match status" value="1"/>
</dbReference>
<dbReference type="SUPFAM" id="SSF51735">
    <property type="entry name" value="NAD(P)-binding Rossmann-fold domains"/>
    <property type="match status" value="1"/>
</dbReference>
<dbReference type="PANTHER" id="PTHR43401">
    <property type="entry name" value="L-THREONINE 3-DEHYDROGENASE"/>
    <property type="match status" value="1"/>
</dbReference>